<feature type="non-terminal residue" evidence="2">
    <location>
        <position position="1"/>
    </location>
</feature>
<reference evidence="2" key="1">
    <citation type="submission" date="2020-07" db="EMBL/GenBank/DDBJ databases">
        <authorList>
            <person name="Nazaruddin N."/>
        </authorList>
    </citation>
    <scope>NUCLEOTIDE SEQUENCE</scope>
</reference>
<evidence type="ECO:0000313" key="3">
    <source>
        <dbReference type="Proteomes" id="UP000752696"/>
    </source>
</evidence>
<dbReference type="Proteomes" id="UP000752696">
    <property type="component" value="Unassembled WGS sequence"/>
</dbReference>
<name>A0A6V7HAY1_9HYME</name>
<sequence>FAIRKTRAKFQRALRSKKRRGSKPKRPGKLPRRGSQQMASHPLDHFNDSRAWEIILVTTLSLCSF</sequence>
<proteinExistence type="predicted"/>
<evidence type="ECO:0000313" key="2">
    <source>
        <dbReference type="EMBL" id="CAD1476178.1"/>
    </source>
</evidence>
<dbReference type="EMBL" id="CAJDYZ010009101">
    <property type="protein sequence ID" value="CAD1476178.1"/>
    <property type="molecule type" value="Genomic_DNA"/>
</dbReference>
<accession>A0A6V7HAY1</accession>
<feature type="non-terminal residue" evidence="2">
    <location>
        <position position="65"/>
    </location>
</feature>
<protein>
    <submittedName>
        <fullName evidence="2">Uncharacterized protein</fullName>
    </submittedName>
</protein>
<keyword evidence="3" id="KW-1185">Reference proteome</keyword>
<evidence type="ECO:0000256" key="1">
    <source>
        <dbReference type="SAM" id="MobiDB-lite"/>
    </source>
</evidence>
<feature type="region of interest" description="Disordered" evidence="1">
    <location>
        <begin position="1"/>
        <end position="44"/>
    </location>
</feature>
<organism evidence="2 3">
    <name type="scientific">Heterotrigona itama</name>
    <dbReference type="NCBI Taxonomy" id="395501"/>
    <lineage>
        <taxon>Eukaryota</taxon>
        <taxon>Metazoa</taxon>
        <taxon>Ecdysozoa</taxon>
        <taxon>Arthropoda</taxon>
        <taxon>Hexapoda</taxon>
        <taxon>Insecta</taxon>
        <taxon>Pterygota</taxon>
        <taxon>Neoptera</taxon>
        <taxon>Endopterygota</taxon>
        <taxon>Hymenoptera</taxon>
        <taxon>Apocrita</taxon>
        <taxon>Aculeata</taxon>
        <taxon>Apoidea</taxon>
        <taxon>Anthophila</taxon>
        <taxon>Apidae</taxon>
        <taxon>Heterotrigona</taxon>
    </lineage>
</organism>
<comment type="caution">
    <text evidence="2">The sequence shown here is derived from an EMBL/GenBank/DDBJ whole genome shotgun (WGS) entry which is preliminary data.</text>
</comment>
<dbReference type="AlphaFoldDB" id="A0A6V7HAY1"/>
<feature type="compositionally biased region" description="Basic residues" evidence="1">
    <location>
        <begin position="1"/>
        <end position="32"/>
    </location>
</feature>
<gene>
    <name evidence="2" type="ORF">MHI_LOCUS624322</name>
</gene>